<dbReference type="InterPro" id="IPR050815">
    <property type="entry name" value="TF_fung"/>
</dbReference>
<sequence length="577" mass="62855">MPAGPDCTYDLVPNLSGLLQQDPPEGRLEKLETRIAELEALLAESHEEAGPSSFPGPLHFGGPPQLGGHPQLGVPGPSHIPIDPALLPGPDLEARTLIYQGPFTSTPDSVIDPLLTGGYDMSQHLQAGALNSLAEAAALSVNDQDMQIEESVALHVPRPHPVEEVFALGWSKNLPSPELLRHLVDAYFSFNADASRLLHRPTFMADLSLPPTHPRFPSTALLHAICAIGSFYTAAVDPSPNPTKSPFPMEEELRRNTFWLAYALERTMGSGHGWALMLDDQDISQMLPVCGEDFEEMRSVATHERQWSHDHDVLIRHPPRQTDPFVLYIKSCMLLSRVKNFNARFRAKYYAGDPSTFTVDPNGQSTPSQDIRHTPAFSELNQLITDFQSSIPPHLKRPVKNGVVNAHLFSACTIAHLAVILLHETHAHIESKTCHSSLNILNAARGILNLMYDVCATSYNLSLLGQFVVAAWFMAGRVLIRFLRVAVQSKAAQQTATLIAELDFIRTAMSQIGERIPIAYRYAKMMQDLTAECSGGATASPTTATSTPSSSMISNGGSSMAPGMGSNGIQMGMSGMF</sequence>
<protein>
    <recommendedName>
        <fullName evidence="7">Xylanolytic transcriptional activator regulatory domain-containing protein</fullName>
    </recommendedName>
</protein>
<keyword evidence="5" id="KW-0539">Nucleus</keyword>
<dbReference type="STRING" id="34475.A0A4Y9XT05"/>
<dbReference type="PANTHER" id="PTHR47338">
    <property type="entry name" value="ZN(II)2CYS6 TRANSCRIPTION FACTOR (EUROFUNG)-RELATED"/>
    <property type="match status" value="1"/>
</dbReference>
<dbReference type="GO" id="GO:0003677">
    <property type="term" value="F:DNA binding"/>
    <property type="evidence" value="ECO:0007669"/>
    <property type="project" value="InterPro"/>
</dbReference>
<dbReference type="GO" id="GO:0006351">
    <property type="term" value="P:DNA-templated transcription"/>
    <property type="evidence" value="ECO:0007669"/>
    <property type="project" value="InterPro"/>
</dbReference>
<evidence type="ECO:0000259" key="7">
    <source>
        <dbReference type="Pfam" id="PF04082"/>
    </source>
</evidence>
<evidence type="ECO:0000313" key="8">
    <source>
        <dbReference type="EMBL" id="TFY53256.1"/>
    </source>
</evidence>
<comment type="subcellular location">
    <subcellularLocation>
        <location evidence="1">Nucleus</location>
    </subcellularLocation>
</comment>
<dbReference type="InterPro" id="IPR007219">
    <property type="entry name" value="XnlR_reg_dom"/>
</dbReference>
<dbReference type="PANTHER" id="PTHR47338:SF29">
    <property type="entry name" value="ZN(2)-C6 FUNGAL-TYPE DOMAIN-CONTAINING PROTEIN"/>
    <property type="match status" value="1"/>
</dbReference>
<dbReference type="GO" id="GO:0008270">
    <property type="term" value="F:zinc ion binding"/>
    <property type="evidence" value="ECO:0007669"/>
    <property type="project" value="InterPro"/>
</dbReference>
<dbReference type="EMBL" id="SEKV01000849">
    <property type="protein sequence ID" value="TFY53256.1"/>
    <property type="molecule type" value="Genomic_DNA"/>
</dbReference>
<feature type="domain" description="Xylanolytic transcriptional activator regulatory" evidence="7">
    <location>
        <begin position="245"/>
        <end position="336"/>
    </location>
</feature>
<feature type="region of interest" description="Disordered" evidence="6">
    <location>
        <begin position="537"/>
        <end position="567"/>
    </location>
</feature>
<evidence type="ECO:0000256" key="3">
    <source>
        <dbReference type="ARBA" id="ARBA00023015"/>
    </source>
</evidence>
<dbReference type="Pfam" id="PF04082">
    <property type="entry name" value="Fungal_trans"/>
    <property type="match status" value="1"/>
</dbReference>
<keyword evidence="2" id="KW-0479">Metal-binding</keyword>
<feature type="compositionally biased region" description="Low complexity" evidence="6">
    <location>
        <begin position="537"/>
        <end position="561"/>
    </location>
</feature>
<feature type="compositionally biased region" description="Low complexity" evidence="6">
    <location>
        <begin position="50"/>
        <end position="70"/>
    </location>
</feature>
<dbReference type="GO" id="GO:0005634">
    <property type="term" value="C:nucleus"/>
    <property type="evidence" value="ECO:0007669"/>
    <property type="project" value="UniProtKB-SubCell"/>
</dbReference>
<evidence type="ECO:0000256" key="1">
    <source>
        <dbReference type="ARBA" id="ARBA00004123"/>
    </source>
</evidence>
<dbReference type="CDD" id="cd12148">
    <property type="entry name" value="fungal_TF_MHR"/>
    <property type="match status" value="1"/>
</dbReference>
<gene>
    <name evidence="8" type="ORF">EVJ58_g9551</name>
</gene>
<evidence type="ECO:0000313" key="9">
    <source>
        <dbReference type="Proteomes" id="UP000298390"/>
    </source>
</evidence>
<keyword evidence="3" id="KW-0805">Transcription regulation</keyword>
<evidence type="ECO:0000256" key="4">
    <source>
        <dbReference type="ARBA" id="ARBA00023163"/>
    </source>
</evidence>
<name>A0A4Y9XT05_9APHY</name>
<comment type="caution">
    <text evidence="8">The sequence shown here is derived from an EMBL/GenBank/DDBJ whole genome shotgun (WGS) entry which is preliminary data.</text>
</comment>
<organism evidence="8 9">
    <name type="scientific">Rhodofomes roseus</name>
    <dbReference type="NCBI Taxonomy" id="34475"/>
    <lineage>
        <taxon>Eukaryota</taxon>
        <taxon>Fungi</taxon>
        <taxon>Dikarya</taxon>
        <taxon>Basidiomycota</taxon>
        <taxon>Agaricomycotina</taxon>
        <taxon>Agaricomycetes</taxon>
        <taxon>Polyporales</taxon>
        <taxon>Rhodofomes</taxon>
    </lineage>
</organism>
<evidence type="ECO:0000256" key="6">
    <source>
        <dbReference type="SAM" id="MobiDB-lite"/>
    </source>
</evidence>
<dbReference type="AlphaFoldDB" id="A0A4Y9XT05"/>
<proteinExistence type="predicted"/>
<feature type="region of interest" description="Disordered" evidence="6">
    <location>
        <begin position="44"/>
        <end position="70"/>
    </location>
</feature>
<dbReference type="GO" id="GO:0000981">
    <property type="term" value="F:DNA-binding transcription factor activity, RNA polymerase II-specific"/>
    <property type="evidence" value="ECO:0007669"/>
    <property type="project" value="InterPro"/>
</dbReference>
<evidence type="ECO:0000256" key="2">
    <source>
        <dbReference type="ARBA" id="ARBA00022723"/>
    </source>
</evidence>
<evidence type="ECO:0000256" key="5">
    <source>
        <dbReference type="ARBA" id="ARBA00023242"/>
    </source>
</evidence>
<dbReference type="Proteomes" id="UP000298390">
    <property type="component" value="Unassembled WGS sequence"/>
</dbReference>
<reference evidence="8 9" key="1">
    <citation type="submission" date="2019-01" db="EMBL/GenBank/DDBJ databases">
        <title>Genome sequencing of the rare red list fungi Fomitopsis rosea.</title>
        <authorList>
            <person name="Buettner E."/>
            <person name="Kellner H."/>
        </authorList>
    </citation>
    <scope>NUCLEOTIDE SEQUENCE [LARGE SCALE GENOMIC DNA]</scope>
    <source>
        <strain evidence="8 9">DSM 105464</strain>
    </source>
</reference>
<keyword evidence="4" id="KW-0804">Transcription</keyword>
<accession>A0A4Y9XT05</accession>